<keyword evidence="4 10" id="KW-0812">Transmembrane</keyword>
<keyword evidence="7 10" id="KW-0496">Mitochondrion</keyword>
<keyword evidence="13" id="KW-1185">Reference proteome</keyword>
<comment type="subcellular location">
    <subcellularLocation>
        <location evidence="1 10">Mitochondrion inner membrane</location>
        <topology evidence="1 10">Single-pass membrane protein</topology>
    </subcellularLocation>
</comment>
<name>A0ABR3B1A9_PHYBL</name>
<evidence type="ECO:0000256" key="6">
    <source>
        <dbReference type="ARBA" id="ARBA00022989"/>
    </source>
</evidence>
<dbReference type="InterPro" id="IPR019133">
    <property type="entry name" value="MIC60"/>
</dbReference>
<evidence type="ECO:0000256" key="8">
    <source>
        <dbReference type="ARBA" id="ARBA00023136"/>
    </source>
</evidence>
<keyword evidence="6" id="KW-1133">Transmembrane helix</keyword>
<proteinExistence type="inferred from homology"/>
<dbReference type="PANTHER" id="PTHR15415:SF7">
    <property type="entry name" value="MICOS COMPLEX SUBUNIT MIC60"/>
    <property type="match status" value="1"/>
</dbReference>
<evidence type="ECO:0000256" key="4">
    <source>
        <dbReference type="ARBA" id="ARBA00022692"/>
    </source>
</evidence>
<evidence type="ECO:0000256" key="5">
    <source>
        <dbReference type="ARBA" id="ARBA00022792"/>
    </source>
</evidence>
<sequence>MLRVSKLYNPGFTRSSLTSRSVTATISKRCESTLTSEPKKSGSVGKVLLGITLTGAAAYAGAAYYATQDKVFHKQFTTNVPGGRETVVFIEGLKDGNDLQAYRDQALAMKEQAAVLKKQAEEYAEAAKVAMQSAYGATLDAKSTVDGAVDNLYVVANDAKNAANNAYNYASDAYLTLSGQKPPARLVLDVEHEKPKENAADVVKTSEISLTSDKTTTAPVVEIVIEQPKPIVVKKIETSNKSLEELSSVVCELASILNDAGLAGKGRDIIERAEKDLNVLADNAKQFDSAQSAIVTSLEQLKLESNQTEAELQNLQISAEKDLIMNQMETINKLHIKDVEMKEEAEKSRATLHKDFAHLLAEKLSEQKAELEQKGATTLAAQADALQRQFMYEVKLLVENERAVRLDKLENVSKRFKALENAANTTASALDRSRRGHLSYVNLTYLQDTANNRIKERDLAERFEIVAKEARRVALVPLDGGFGAHILSFFLSTLMFKKHGLVEGDDLESVLSRTGHYLKTGDLDTAVRELNQLQGWPKVLAFDWLEAARRHLESKQAMEVLETEIILNSLVEAS</sequence>
<dbReference type="EMBL" id="JBCLYO010000006">
    <property type="protein sequence ID" value="KAL0087535.1"/>
    <property type="molecule type" value="Genomic_DNA"/>
</dbReference>
<dbReference type="Proteomes" id="UP001448207">
    <property type="component" value="Unassembled WGS sequence"/>
</dbReference>
<evidence type="ECO:0000256" key="1">
    <source>
        <dbReference type="ARBA" id="ARBA00004434"/>
    </source>
</evidence>
<comment type="subunit">
    <text evidence="10">Component of the mitochondrial contact site and cristae organizing system (MICOS) complex.</text>
</comment>
<feature type="coiled-coil region" evidence="11">
    <location>
        <begin position="270"/>
        <end position="318"/>
    </location>
</feature>
<evidence type="ECO:0000256" key="9">
    <source>
        <dbReference type="ARBA" id="ARBA00025571"/>
    </source>
</evidence>
<dbReference type="Pfam" id="PF09731">
    <property type="entry name" value="Mitofilin"/>
    <property type="match status" value="3"/>
</dbReference>
<evidence type="ECO:0000256" key="11">
    <source>
        <dbReference type="SAM" id="Coils"/>
    </source>
</evidence>
<evidence type="ECO:0000256" key="3">
    <source>
        <dbReference type="ARBA" id="ARBA00018116"/>
    </source>
</evidence>
<evidence type="ECO:0000256" key="7">
    <source>
        <dbReference type="ARBA" id="ARBA00023128"/>
    </source>
</evidence>
<keyword evidence="11" id="KW-0175">Coiled coil</keyword>
<keyword evidence="8" id="KW-0472">Membrane</keyword>
<evidence type="ECO:0000313" key="13">
    <source>
        <dbReference type="Proteomes" id="UP001448207"/>
    </source>
</evidence>
<gene>
    <name evidence="12" type="ORF">J3Q64DRAFT_1451336</name>
</gene>
<comment type="function">
    <text evidence="9">Component of the MICOS complex, a large protein complex of the mitochondrial inner membrane that plays crucial roles in the maintenance of crista junctions, inner membrane architecture, and formation of contact sites to the outer membrane. Plays a role in keeping cristae membranes connected to the inner boundary membrane. Also promotes protein import via the mitochondrial intermembrane space assembly (MIA) pathway.</text>
</comment>
<organism evidence="12 13">
    <name type="scientific">Phycomyces blakesleeanus</name>
    <dbReference type="NCBI Taxonomy" id="4837"/>
    <lineage>
        <taxon>Eukaryota</taxon>
        <taxon>Fungi</taxon>
        <taxon>Fungi incertae sedis</taxon>
        <taxon>Mucoromycota</taxon>
        <taxon>Mucoromycotina</taxon>
        <taxon>Mucoromycetes</taxon>
        <taxon>Mucorales</taxon>
        <taxon>Phycomycetaceae</taxon>
        <taxon>Phycomyces</taxon>
    </lineage>
</organism>
<comment type="caution">
    <text evidence="12">The sequence shown here is derived from an EMBL/GenBank/DDBJ whole genome shotgun (WGS) entry which is preliminary data.</text>
</comment>
<evidence type="ECO:0000313" key="12">
    <source>
        <dbReference type="EMBL" id="KAL0087535.1"/>
    </source>
</evidence>
<keyword evidence="5 10" id="KW-0999">Mitochondrion inner membrane</keyword>
<protein>
    <recommendedName>
        <fullName evidence="3 10">MICOS complex subunit MIC60</fullName>
    </recommendedName>
    <alternativeName>
        <fullName evidence="10">Mitofilin</fullName>
    </alternativeName>
</protein>
<dbReference type="PANTHER" id="PTHR15415">
    <property type="entry name" value="MITOFILIN"/>
    <property type="match status" value="1"/>
</dbReference>
<comment type="similarity">
    <text evidence="2 10">Belongs to the MICOS complex subunit Mic60 family.</text>
</comment>
<evidence type="ECO:0000256" key="10">
    <source>
        <dbReference type="RuleBase" id="RU363000"/>
    </source>
</evidence>
<evidence type="ECO:0000256" key="2">
    <source>
        <dbReference type="ARBA" id="ARBA00010877"/>
    </source>
</evidence>
<accession>A0ABR3B1A9</accession>
<feature type="coiled-coil region" evidence="11">
    <location>
        <begin position="99"/>
        <end position="126"/>
    </location>
</feature>
<reference evidence="12 13" key="1">
    <citation type="submission" date="2024-04" db="EMBL/GenBank/DDBJ databases">
        <title>Symmetric and asymmetric DNA N6-adenine methylation regulates different biological responses in Mucorales.</title>
        <authorList>
            <consortium name="Lawrence Berkeley National Laboratory"/>
            <person name="Lax C."/>
            <person name="Mondo S.J."/>
            <person name="Osorio-Concepcion M."/>
            <person name="Muszewska A."/>
            <person name="Corrochano-Luque M."/>
            <person name="Gutierrez G."/>
            <person name="Riley R."/>
            <person name="Lipzen A."/>
            <person name="Guo J."/>
            <person name="Hundley H."/>
            <person name="Amirebrahimi M."/>
            <person name="Ng V."/>
            <person name="Lorenzo-Gutierrez D."/>
            <person name="Binder U."/>
            <person name="Yang J."/>
            <person name="Song Y."/>
            <person name="Canovas D."/>
            <person name="Navarro E."/>
            <person name="Freitag M."/>
            <person name="Gabaldon T."/>
            <person name="Grigoriev I.V."/>
            <person name="Corrochano L.M."/>
            <person name="Nicolas F.E."/>
            <person name="Garre V."/>
        </authorList>
    </citation>
    <scope>NUCLEOTIDE SEQUENCE [LARGE SCALE GENOMIC DNA]</scope>
    <source>
        <strain evidence="12 13">L51</strain>
    </source>
</reference>